<comment type="caution">
    <text evidence="4">The sequence shown here is derived from an EMBL/GenBank/DDBJ whole genome shotgun (WGS) entry which is preliminary data.</text>
</comment>
<dbReference type="AlphaFoldDB" id="A0A3A1YJN4"/>
<dbReference type="PANTHER" id="PTHR43489:SF1">
    <property type="entry name" value="L-RIBULOSE-5-PHOSPHATE 3-EPIMERASE SGBU-RELATED"/>
    <property type="match status" value="1"/>
</dbReference>
<dbReference type="GO" id="GO:0016861">
    <property type="term" value="F:intramolecular oxidoreductase activity, interconverting aldoses and ketoses"/>
    <property type="evidence" value="ECO:0007669"/>
    <property type="project" value="InterPro"/>
</dbReference>
<evidence type="ECO:0000313" key="4">
    <source>
        <dbReference type="EMBL" id="RIY37459.1"/>
    </source>
</evidence>
<accession>A0A3A1YJN4</accession>
<dbReference type="GO" id="GO:0019852">
    <property type="term" value="P:L-ascorbic acid metabolic process"/>
    <property type="evidence" value="ECO:0007669"/>
    <property type="project" value="TreeGrafter"/>
</dbReference>
<dbReference type="NCBIfam" id="NF009689">
    <property type="entry name" value="PRK13210.1"/>
    <property type="match status" value="1"/>
</dbReference>
<feature type="domain" description="Xylose isomerase-like TIM barrel" evidence="3">
    <location>
        <begin position="22"/>
        <end position="276"/>
    </location>
</feature>
<organism evidence="4 5">
    <name type="scientific">Psittacicella hinzii</name>
    <dbReference type="NCBI Taxonomy" id="2028575"/>
    <lineage>
        <taxon>Bacteria</taxon>
        <taxon>Pseudomonadati</taxon>
        <taxon>Pseudomonadota</taxon>
        <taxon>Gammaproteobacteria</taxon>
        <taxon>Pasteurellales</taxon>
        <taxon>Psittacicellaceae</taxon>
        <taxon>Psittacicella</taxon>
    </lineage>
</organism>
<dbReference type="GO" id="GO:0034015">
    <property type="term" value="F:L-ribulose-5-phosphate 3-epimerase activity"/>
    <property type="evidence" value="ECO:0007669"/>
    <property type="project" value="TreeGrafter"/>
</dbReference>
<dbReference type="Proteomes" id="UP000265916">
    <property type="component" value="Unassembled WGS sequence"/>
</dbReference>
<sequence>MQPLWGLYEKALPAYLSWEEKFKTAQELGFDYLEMSVDESDEKLARLDMSLEQRLALKRTMLEMNFNIPSMCLSAHRRFTFGSHDPAIREQAKQILIKAVQLAIDLGIRNIQLAGYDVYYEEQDEQTLENFKQGMLWAAEYAAQRQIMLSMEIMDTEFMSSISRWLEYDKLVNNPWFAVYPDLGNLSAWGNNVAIELTKGIGKITAIHLKDTLAVTPTCKGQFRDLPFGAGCVDFVGGFKILQELQYKGSLLIEMWATSLEDPVAQIAQAKAWLEQQLSLAIAKEE</sequence>
<evidence type="ECO:0000313" key="5">
    <source>
        <dbReference type="Proteomes" id="UP000265916"/>
    </source>
</evidence>
<dbReference type="SUPFAM" id="SSF51658">
    <property type="entry name" value="Xylose isomerase-like"/>
    <property type="match status" value="1"/>
</dbReference>
<protein>
    <recommendedName>
        <fullName evidence="2">L-ribulose-5-phosphate 3-epimerase</fullName>
    </recommendedName>
</protein>
<dbReference type="Pfam" id="PF01261">
    <property type="entry name" value="AP_endonuc_2"/>
    <property type="match status" value="1"/>
</dbReference>
<evidence type="ECO:0000256" key="2">
    <source>
        <dbReference type="NCBIfam" id="TIGR00542"/>
    </source>
</evidence>
<dbReference type="RefSeq" id="WP_119531615.1">
    <property type="nucleotide sequence ID" value="NZ_JBHSSP010000006.1"/>
</dbReference>
<dbReference type="Gene3D" id="3.20.20.150">
    <property type="entry name" value="Divalent-metal-dependent TIM barrel enzymes"/>
    <property type="match status" value="1"/>
</dbReference>
<dbReference type="InterPro" id="IPR050417">
    <property type="entry name" value="Sugar_Epim/Isomerase"/>
</dbReference>
<proteinExistence type="predicted"/>
<dbReference type="NCBIfam" id="TIGR00542">
    <property type="entry name" value="hxl6Piso_put"/>
    <property type="match status" value="1"/>
</dbReference>
<evidence type="ECO:0000259" key="3">
    <source>
        <dbReference type="Pfam" id="PF01261"/>
    </source>
</evidence>
<keyword evidence="5" id="KW-1185">Reference proteome</keyword>
<reference evidence="4 5" key="1">
    <citation type="submission" date="2017-08" db="EMBL/GenBank/DDBJ databases">
        <title>Reclassification of Bisgaard taxon 37 and 44.</title>
        <authorList>
            <person name="Christensen H."/>
        </authorList>
    </citation>
    <scope>NUCLEOTIDE SEQUENCE [LARGE SCALE GENOMIC DNA]</scope>
    <source>
        <strain evidence="4 5">111</strain>
    </source>
</reference>
<gene>
    <name evidence="4" type="ORF">CKF58_05045</name>
</gene>
<dbReference type="InterPro" id="IPR036237">
    <property type="entry name" value="Xyl_isomerase-like_sf"/>
</dbReference>
<dbReference type="OrthoDB" id="3185623at2"/>
<name>A0A3A1YJN4_9GAMM</name>
<dbReference type="EMBL" id="NRJG01000087">
    <property type="protein sequence ID" value="RIY37459.1"/>
    <property type="molecule type" value="Genomic_DNA"/>
</dbReference>
<dbReference type="NCBIfam" id="NF009688">
    <property type="entry name" value="PRK13209.1"/>
    <property type="match status" value="1"/>
</dbReference>
<dbReference type="PANTHER" id="PTHR43489">
    <property type="entry name" value="ISOMERASE"/>
    <property type="match status" value="1"/>
</dbReference>
<keyword evidence="1" id="KW-0413">Isomerase</keyword>
<dbReference type="InterPro" id="IPR013022">
    <property type="entry name" value="Xyl_isomerase-like_TIM-brl"/>
</dbReference>
<evidence type="ECO:0000256" key="1">
    <source>
        <dbReference type="ARBA" id="ARBA00023235"/>
    </source>
</evidence>
<dbReference type="InterPro" id="IPR004560">
    <property type="entry name" value="L-Ru-5P_3-Epase"/>
</dbReference>